<dbReference type="AlphaFoldDB" id="A0A7C1FH09"/>
<evidence type="ECO:0000313" key="5">
    <source>
        <dbReference type="EMBL" id="HDX31536.1"/>
    </source>
</evidence>
<dbReference type="GO" id="GO:0006729">
    <property type="term" value="P:tetrahydrobiopterin biosynthetic process"/>
    <property type="evidence" value="ECO:0007669"/>
    <property type="project" value="InterPro"/>
</dbReference>
<proteinExistence type="inferred from homology"/>
<dbReference type="NCBIfam" id="NF002018">
    <property type="entry name" value="PRK00823.1-3"/>
    <property type="match status" value="1"/>
</dbReference>
<dbReference type="SUPFAM" id="SSF55248">
    <property type="entry name" value="PCD-like"/>
    <property type="match status" value="1"/>
</dbReference>
<sequence length="96" mass="10750">MPRANVLSDAQLQAALAELPGWEVVNGKLHKTFKFSDFTAAFGFMTKVAIEANTMNHHPEWCNVWNRVTIDLVTHEAGDRISDLDVTLARKIESLV</sequence>
<comment type="catalytic activity">
    <reaction evidence="1 4">
        <text>(4aS,6R)-4a-hydroxy-L-erythro-5,6,7,8-tetrahydrobiopterin = (6R)-L-erythro-6,7-dihydrobiopterin + H2O</text>
        <dbReference type="Rhea" id="RHEA:11920"/>
        <dbReference type="ChEBI" id="CHEBI:15377"/>
        <dbReference type="ChEBI" id="CHEBI:15642"/>
        <dbReference type="ChEBI" id="CHEBI:43120"/>
        <dbReference type="EC" id="4.2.1.96"/>
    </reaction>
</comment>
<evidence type="ECO:0000256" key="4">
    <source>
        <dbReference type="HAMAP-Rule" id="MF_00434"/>
    </source>
</evidence>
<dbReference type="PANTHER" id="PTHR12599">
    <property type="entry name" value="PTERIN-4-ALPHA-CARBINOLAMINE DEHYDRATASE"/>
    <property type="match status" value="1"/>
</dbReference>
<dbReference type="PANTHER" id="PTHR12599:SF0">
    <property type="entry name" value="PTERIN-4-ALPHA-CARBINOLAMINE DEHYDRATASE"/>
    <property type="match status" value="1"/>
</dbReference>
<dbReference type="Pfam" id="PF01329">
    <property type="entry name" value="Pterin_4a"/>
    <property type="match status" value="1"/>
</dbReference>
<reference evidence="5" key="1">
    <citation type="journal article" date="2020" name="mSystems">
        <title>Genome- and Community-Level Interaction Insights into Carbon Utilization and Element Cycling Functions of Hydrothermarchaeota in Hydrothermal Sediment.</title>
        <authorList>
            <person name="Zhou Z."/>
            <person name="Liu Y."/>
            <person name="Xu W."/>
            <person name="Pan J."/>
            <person name="Luo Z.H."/>
            <person name="Li M."/>
        </authorList>
    </citation>
    <scope>NUCLEOTIDE SEQUENCE [LARGE SCALE GENOMIC DNA]</scope>
    <source>
        <strain evidence="5">SpSt-289</strain>
    </source>
</reference>
<dbReference type="HAMAP" id="MF_00434">
    <property type="entry name" value="Pterin_4_alpha"/>
    <property type="match status" value="1"/>
</dbReference>
<gene>
    <name evidence="5" type="ORF">ENQ20_08570</name>
</gene>
<dbReference type="EMBL" id="DSMG01000084">
    <property type="protein sequence ID" value="HDX31536.1"/>
    <property type="molecule type" value="Genomic_DNA"/>
</dbReference>
<dbReference type="InterPro" id="IPR036428">
    <property type="entry name" value="PCD_sf"/>
</dbReference>
<accession>A0A7C1FH09</accession>
<comment type="caution">
    <text evidence="5">The sequence shown here is derived from an EMBL/GenBank/DDBJ whole genome shotgun (WGS) entry which is preliminary data.</text>
</comment>
<evidence type="ECO:0000256" key="3">
    <source>
        <dbReference type="ARBA" id="ARBA00023239"/>
    </source>
</evidence>
<dbReference type="OMA" id="WAEKWNH"/>
<evidence type="ECO:0000256" key="2">
    <source>
        <dbReference type="ARBA" id="ARBA00006472"/>
    </source>
</evidence>
<protein>
    <recommendedName>
        <fullName evidence="4">Putative pterin-4-alpha-carbinolamine dehydratase</fullName>
        <shortName evidence="4">PHS</shortName>
        <ecNumber evidence="4">4.2.1.96</ecNumber>
    </recommendedName>
    <alternativeName>
        <fullName evidence="4">4-alpha-hydroxy-tetrahydropterin dehydratase</fullName>
    </alternativeName>
    <alternativeName>
        <fullName evidence="4">Pterin carbinolamine dehydratase</fullName>
        <shortName evidence="4">PCD</shortName>
    </alternativeName>
</protein>
<dbReference type="InterPro" id="IPR001533">
    <property type="entry name" value="Pterin_deHydtase"/>
</dbReference>
<organism evidence="5">
    <name type="scientific">Caldilinea aerophila</name>
    <dbReference type="NCBI Taxonomy" id="133453"/>
    <lineage>
        <taxon>Bacteria</taxon>
        <taxon>Bacillati</taxon>
        <taxon>Chloroflexota</taxon>
        <taxon>Caldilineae</taxon>
        <taxon>Caldilineales</taxon>
        <taxon>Caldilineaceae</taxon>
        <taxon>Caldilinea</taxon>
    </lineage>
</organism>
<comment type="similarity">
    <text evidence="2 4">Belongs to the pterin-4-alpha-carbinolamine dehydratase family.</text>
</comment>
<name>A0A7C1FH09_9CHLR</name>
<keyword evidence="3 4" id="KW-0456">Lyase</keyword>
<dbReference type="NCBIfam" id="NF002017">
    <property type="entry name" value="PRK00823.1-2"/>
    <property type="match status" value="1"/>
</dbReference>
<evidence type="ECO:0000256" key="1">
    <source>
        <dbReference type="ARBA" id="ARBA00001554"/>
    </source>
</evidence>
<dbReference type="EC" id="4.2.1.96" evidence="4"/>
<dbReference type="Gene3D" id="3.30.1360.20">
    <property type="entry name" value="Transcriptional coactivator/pterin dehydratase"/>
    <property type="match status" value="1"/>
</dbReference>
<dbReference type="GO" id="GO:0008124">
    <property type="term" value="F:4-alpha-hydroxytetrahydrobiopterin dehydratase activity"/>
    <property type="evidence" value="ECO:0007669"/>
    <property type="project" value="UniProtKB-UniRule"/>
</dbReference>